<evidence type="ECO:0000313" key="3">
    <source>
        <dbReference type="Proteomes" id="UP000825935"/>
    </source>
</evidence>
<gene>
    <name evidence="2" type="ORF">KP509_07G002200</name>
</gene>
<comment type="caution">
    <text evidence="2">The sequence shown here is derived from an EMBL/GenBank/DDBJ whole genome shotgun (WGS) entry which is preliminary data.</text>
</comment>
<keyword evidence="1" id="KW-0812">Transmembrane</keyword>
<reference evidence="2" key="1">
    <citation type="submission" date="2021-08" db="EMBL/GenBank/DDBJ databases">
        <title>WGS assembly of Ceratopteris richardii.</title>
        <authorList>
            <person name="Marchant D.B."/>
            <person name="Chen G."/>
            <person name="Jenkins J."/>
            <person name="Shu S."/>
            <person name="Leebens-Mack J."/>
            <person name="Grimwood J."/>
            <person name="Schmutz J."/>
            <person name="Soltis P."/>
            <person name="Soltis D."/>
            <person name="Chen Z.-H."/>
        </authorList>
    </citation>
    <scope>NUCLEOTIDE SEQUENCE</scope>
    <source>
        <strain evidence="2">Whitten #5841</strain>
        <tissue evidence="2">Leaf</tissue>
    </source>
</reference>
<dbReference type="AlphaFoldDB" id="A0A8T2UEP5"/>
<keyword evidence="1" id="KW-0472">Membrane</keyword>
<organism evidence="2 3">
    <name type="scientific">Ceratopteris richardii</name>
    <name type="common">Triangle waterfern</name>
    <dbReference type="NCBI Taxonomy" id="49495"/>
    <lineage>
        <taxon>Eukaryota</taxon>
        <taxon>Viridiplantae</taxon>
        <taxon>Streptophyta</taxon>
        <taxon>Embryophyta</taxon>
        <taxon>Tracheophyta</taxon>
        <taxon>Polypodiopsida</taxon>
        <taxon>Polypodiidae</taxon>
        <taxon>Polypodiales</taxon>
        <taxon>Pteridineae</taxon>
        <taxon>Pteridaceae</taxon>
        <taxon>Parkerioideae</taxon>
        <taxon>Ceratopteris</taxon>
    </lineage>
</organism>
<keyword evidence="3" id="KW-1185">Reference proteome</keyword>
<dbReference type="Proteomes" id="UP000825935">
    <property type="component" value="Chromosome 7"/>
</dbReference>
<sequence length="102" mass="11277">MMSRLTRSIHDIAEAFLNIGYSYSFCIALNPRGSTSSKGLGTKKNGMESMNCSPFMGFRLCLQLAISSIQWDHGMQTITCTLIVISMSLLFLLCNVYSSLHA</sequence>
<name>A0A8T2UEP5_CERRI</name>
<proteinExistence type="predicted"/>
<evidence type="ECO:0000256" key="1">
    <source>
        <dbReference type="SAM" id="Phobius"/>
    </source>
</evidence>
<keyword evidence="1" id="KW-1133">Transmembrane helix</keyword>
<feature type="transmembrane region" description="Helical" evidence="1">
    <location>
        <begin position="78"/>
        <end position="98"/>
    </location>
</feature>
<evidence type="ECO:0000313" key="2">
    <source>
        <dbReference type="EMBL" id="KAH7431975.1"/>
    </source>
</evidence>
<dbReference type="EMBL" id="CM035412">
    <property type="protein sequence ID" value="KAH7431975.1"/>
    <property type="molecule type" value="Genomic_DNA"/>
</dbReference>
<protein>
    <submittedName>
        <fullName evidence="2">Uncharacterized protein</fullName>
    </submittedName>
</protein>
<accession>A0A8T2UEP5</accession>